<evidence type="ECO:0000313" key="3">
    <source>
        <dbReference type="EMBL" id="TDD95994.1"/>
    </source>
</evidence>
<name>A0A4R5CFI0_9FLAO</name>
<protein>
    <submittedName>
        <fullName evidence="3">Phosphatase PAP2 family protein</fullName>
    </submittedName>
</protein>
<dbReference type="Pfam" id="PF01569">
    <property type="entry name" value="PAP2"/>
    <property type="match status" value="1"/>
</dbReference>
<evidence type="ECO:0000256" key="1">
    <source>
        <dbReference type="SAM" id="SignalP"/>
    </source>
</evidence>
<dbReference type="SUPFAM" id="SSF48317">
    <property type="entry name" value="Acid phosphatase/Vanadium-dependent haloperoxidase"/>
    <property type="match status" value="1"/>
</dbReference>
<evidence type="ECO:0000259" key="2">
    <source>
        <dbReference type="Pfam" id="PF01569"/>
    </source>
</evidence>
<dbReference type="CDD" id="cd01610">
    <property type="entry name" value="PAP2_like"/>
    <property type="match status" value="1"/>
</dbReference>
<proteinExistence type="predicted"/>
<feature type="chain" id="PRO_5020601045" evidence="1">
    <location>
        <begin position="19"/>
        <end position="317"/>
    </location>
</feature>
<keyword evidence="1" id="KW-0732">Signal</keyword>
<dbReference type="Gene3D" id="1.20.144.10">
    <property type="entry name" value="Phosphatidic acid phosphatase type 2/haloperoxidase"/>
    <property type="match status" value="1"/>
</dbReference>
<comment type="caution">
    <text evidence="3">The sequence shown here is derived from an EMBL/GenBank/DDBJ whole genome shotgun (WGS) entry which is preliminary data.</text>
</comment>
<feature type="signal peptide" evidence="1">
    <location>
        <begin position="1"/>
        <end position="18"/>
    </location>
</feature>
<dbReference type="AlphaFoldDB" id="A0A4R5CFI0"/>
<keyword evidence="4" id="KW-1185">Reference proteome</keyword>
<feature type="domain" description="Phosphatidic acid phosphatase type 2/haloperoxidase" evidence="2">
    <location>
        <begin position="153"/>
        <end position="275"/>
    </location>
</feature>
<accession>A0A4R5CFI0</accession>
<evidence type="ECO:0000313" key="4">
    <source>
        <dbReference type="Proteomes" id="UP000295479"/>
    </source>
</evidence>
<dbReference type="Proteomes" id="UP000295479">
    <property type="component" value="Unassembled WGS sequence"/>
</dbReference>
<sequence>MKKYSLIFFIIITNSCLAQIDTLSNKIDSLYSRENRFKVAGSVLKNVVLSVPGDFSEMGHTISSDWKRTAYYTAGIIGLIATDKITTGFLHDHIEPAINYSLPKRDYLNTNITGIGGNNNYILYPIMGLYVGSFAINNKKGQTVATNAMKSIVYSYVISHLVLKTITGRNRPQRRINDNEPIIEPWTKNNWDFGNFHKVYTDSKSDGTAFPSFHATFYYAVAKVFQMEYNNYWIPYTIATGVFLSDIKGHNHWVSDILVGGLVGTIIGKSIVISSRKQIEKDKNTALIYNPRKFRMSKQLIPQISSSMIGFHFVGSF</sequence>
<dbReference type="InterPro" id="IPR000326">
    <property type="entry name" value="PAP2/HPO"/>
</dbReference>
<gene>
    <name evidence="3" type="ORF">E0F76_12865</name>
</gene>
<dbReference type="InterPro" id="IPR036938">
    <property type="entry name" value="PAP2/HPO_sf"/>
</dbReference>
<dbReference type="EMBL" id="SMFK01000008">
    <property type="protein sequence ID" value="TDD95994.1"/>
    <property type="molecule type" value="Genomic_DNA"/>
</dbReference>
<dbReference type="RefSeq" id="WP_132006662.1">
    <property type="nucleotide sequence ID" value="NZ_SMFK01000008.1"/>
</dbReference>
<dbReference type="OrthoDB" id="9773582at2"/>
<organism evidence="3 4">
    <name type="scientific">Flavobacterium cellulosilyticum</name>
    <dbReference type="NCBI Taxonomy" id="2541731"/>
    <lineage>
        <taxon>Bacteria</taxon>
        <taxon>Pseudomonadati</taxon>
        <taxon>Bacteroidota</taxon>
        <taxon>Flavobacteriia</taxon>
        <taxon>Flavobacteriales</taxon>
        <taxon>Flavobacteriaceae</taxon>
        <taxon>Flavobacterium</taxon>
    </lineage>
</organism>
<reference evidence="3 4" key="1">
    <citation type="submission" date="2019-03" db="EMBL/GenBank/DDBJ databases">
        <title>Flavobacterium AR-3-4 sp. nov. isolated from arctic soil.</title>
        <authorList>
            <person name="Chaudhary D.K."/>
        </authorList>
    </citation>
    <scope>NUCLEOTIDE SEQUENCE [LARGE SCALE GENOMIC DNA]</scope>
    <source>
        <strain evidence="3 4">AR-3-4</strain>
    </source>
</reference>